<dbReference type="CDD" id="cd06261">
    <property type="entry name" value="TM_PBP2"/>
    <property type="match status" value="1"/>
</dbReference>
<evidence type="ECO:0000256" key="5">
    <source>
        <dbReference type="ARBA" id="ARBA00022692"/>
    </source>
</evidence>
<gene>
    <name evidence="10" type="ORF">SAMN04487946_109107</name>
</gene>
<dbReference type="PANTHER" id="PTHR43357">
    <property type="entry name" value="INNER MEMBRANE ABC TRANSPORTER PERMEASE PROTEIN YDCV"/>
    <property type="match status" value="1"/>
</dbReference>
<dbReference type="STRING" id="660517.SAMN04487946_109107"/>
<accession>A0A1H3ID53</accession>
<evidence type="ECO:0000256" key="4">
    <source>
        <dbReference type="ARBA" id="ARBA00022519"/>
    </source>
</evidence>
<evidence type="ECO:0000256" key="6">
    <source>
        <dbReference type="ARBA" id="ARBA00022989"/>
    </source>
</evidence>
<evidence type="ECO:0000256" key="1">
    <source>
        <dbReference type="ARBA" id="ARBA00004429"/>
    </source>
</evidence>
<keyword evidence="3" id="KW-1003">Cell membrane</keyword>
<evidence type="ECO:0000256" key="3">
    <source>
        <dbReference type="ARBA" id="ARBA00022475"/>
    </source>
</evidence>
<sequence>MGLMAIMSVLSAVLTGRNSRSLSTPAVVAGRALYYGLLGLAVSTLVLPIIIVIGISLNPTQSQAFPPSGISLRWYQEFLVSPFFEPFFFVSLPIAIATATISTILGILAAYVVVRRDVPFENEVVMYFISPLIIPPAIIALALMITLNFNLLDFVPTSAKLVVGHVVITIPYTFLTAMTAIESVDTELVEGARNLGATKFQAFRKITLPLMKSGVVSGFLLAFILSFTDSLVALFLSSGSSTTLPVEIFLFLQYESSPLVAATASIQILLVLVLVLLIGRLIGFKAAAVSS</sequence>
<feature type="transmembrane region" description="Helical" evidence="8">
    <location>
        <begin position="87"/>
        <end position="113"/>
    </location>
</feature>
<evidence type="ECO:0000256" key="7">
    <source>
        <dbReference type="ARBA" id="ARBA00023136"/>
    </source>
</evidence>
<keyword evidence="7 8" id="KW-0472">Membrane</keyword>
<feature type="transmembrane region" description="Helical" evidence="8">
    <location>
        <begin position="125"/>
        <end position="151"/>
    </location>
</feature>
<evidence type="ECO:0000259" key="9">
    <source>
        <dbReference type="PROSITE" id="PS50928"/>
    </source>
</evidence>
<feature type="transmembrane region" description="Helical" evidence="8">
    <location>
        <begin position="256"/>
        <end position="278"/>
    </location>
</feature>
<keyword evidence="2 8" id="KW-0813">Transport</keyword>
<evidence type="ECO:0000313" key="10">
    <source>
        <dbReference type="EMBL" id="SDY25028.1"/>
    </source>
</evidence>
<dbReference type="InterPro" id="IPR035906">
    <property type="entry name" value="MetI-like_sf"/>
</dbReference>
<evidence type="ECO:0000256" key="8">
    <source>
        <dbReference type="RuleBase" id="RU363032"/>
    </source>
</evidence>
<comment type="similarity">
    <text evidence="8">Belongs to the binding-protein-dependent transport system permease family.</text>
</comment>
<name>A0A1H3ID53_9EURY</name>
<keyword evidence="6 8" id="KW-1133">Transmembrane helix</keyword>
<dbReference type="InterPro" id="IPR000515">
    <property type="entry name" value="MetI-like"/>
</dbReference>
<dbReference type="Proteomes" id="UP000199170">
    <property type="component" value="Unassembled WGS sequence"/>
</dbReference>
<dbReference type="Gene3D" id="1.10.3720.10">
    <property type="entry name" value="MetI-like"/>
    <property type="match status" value="1"/>
</dbReference>
<proteinExistence type="inferred from homology"/>
<protein>
    <submittedName>
        <fullName evidence="10">Putative spermidine/putrescine transport system permease protein</fullName>
    </submittedName>
</protein>
<feature type="domain" description="ABC transmembrane type-1" evidence="9">
    <location>
        <begin position="88"/>
        <end position="278"/>
    </location>
</feature>
<dbReference type="RefSeq" id="WP_089768073.1">
    <property type="nucleotide sequence ID" value="NZ_FNPB01000009.1"/>
</dbReference>
<comment type="subcellular location">
    <subcellularLocation>
        <location evidence="1">Cell inner membrane</location>
        <topology evidence="1">Multi-pass membrane protein</topology>
    </subcellularLocation>
    <subcellularLocation>
        <location evidence="8">Cell membrane</location>
        <topology evidence="8">Multi-pass membrane protein</topology>
    </subcellularLocation>
</comment>
<dbReference type="OrthoDB" id="11163at2157"/>
<keyword evidence="4" id="KW-0997">Cell inner membrane</keyword>
<reference evidence="11" key="1">
    <citation type="submission" date="2016-10" db="EMBL/GenBank/DDBJ databases">
        <authorList>
            <person name="Varghese N."/>
            <person name="Submissions S."/>
        </authorList>
    </citation>
    <scope>NUCLEOTIDE SEQUENCE [LARGE SCALE GENOMIC DNA]</scope>
    <source>
        <strain evidence="11">CGMCC 1.10118</strain>
    </source>
</reference>
<dbReference type="Pfam" id="PF00528">
    <property type="entry name" value="BPD_transp_1"/>
    <property type="match status" value="1"/>
</dbReference>
<feature type="transmembrane region" description="Helical" evidence="8">
    <location>
        <begin position="214"/>
        <end position="236"/>
    </location>
</feature>
<organism evidence="10 11">
    <name type="scientific">Halobellus clavatus</name>
    <dbReference type="NCBI Taxonomy" id="660517"/>
    <lineage>
        <taxon>Archaea</taxon>
        <taxon>Methanobacteriati</taxon>
        <taxon>Methanobacteriota</taxon>
        <taxon>Stenosarchaea group</taxon>
        <taxon>Halobacteria</taxon>
        <taxon>Halobacteriales</taxon>
        <taxon>Haloferacaceae</taxon>
        <taxon>Halobellus</taxon>
    </lineage>
</organism>
<keyword evidence="11" id="KW-1185">Reference proteome</keyword>
<dbReference type="GO" id="GO:0005886">
    <property type="term" value="C:plasma membrane"/>
    <property type="evidence" value="ECO:0007669"/>
    <property type="project" value="UniProtKB-SubCell"/>
</dbReference>
<dbReference type="SUPFAM" id="SSF161098">
    <property type="entry name" value="MetI-like"/>
    <property type="match status" value="1"/>
</dbReference>
<keyword evidence="5 8" id="KW-0812">Transmembrane</keyword>
<dbReference type="GO" id="GO:0055085">
    <property type="term" value="P:transmembrane transport"/>
    <property type="evidence" value="ECO:0007669"/>
    <property type="project" value="InterPro"/>
</dbReference>
<evidence type="ECO:0000313" key="11">
    <source>
        <dbReference type="Proteomes" id="UP000199170"/>
    </source>
</evidence>
<dbReference type="PANTHER" id="PTHR43357:SF4">
    <property type="entry name" value="INNER MEMBRANE ABC TRANSPORTER PERMEASE PROTEIN YDCV"/>
    <property type="match status" value="1"/>
</dbReference>
<feature type="transmembrane region" description="Helical" evidence="8">
    <location>
        <begin position="33"/>
        <end position="57"/>
    </location>
</feature>
<dbReference type="AlphaFoldDB" id="A0A1H3ID53"/>
<dbReference type="EMBL" id="FNPB01000009">
    <property type="protein sequence ID" value="SDY25028.1"/>
    <property type="molecule type" value="Genomic_DNA"/>
</dbReference>
<dbReference type="PROSITE" id="PS50928">
    <property type="entry name" value="ABC_TM1"/>
    <property type="match status" value="1"/>
</dbReference>
<evidence type="ECO:0000256" key="2">
    <source>
        <dbReference type="ARBA" id="ARBA00022448"/>
    </source>
</evidence>